<protein>
    <submittedName>
        <fullName evidence="2">Uncharacterized protein</fullName>
    </submittedName>
</protein>
<reference evidence="2" key="1">
    <citation type="journal article" date="2020" name="Stud. Mycol.">
        <title>101 Dothideomycetes genomes: a test case for predicting lifestyles and emergence of pathogens.</title>
        <authorList>
            <person name="Haridas S."/>
            <person name="Albert R."/>
            <person name="Binder M."/>
            <person name="Bloem J."/>
            <person name="Labutti K."/>
            <person name="Salamov A."/>
            <person name="Andreopoulos B."/>
            <person name="Baker S."/>
            <person name="Barry K."/>
            <person name="Bills G."/>
            <person name="Bluhm B."/>
            <person name="Cannon C."/>
            <person name="Castanera R."/>
            <person name="Culley D."/>
            <person name="Daum C."/>
            <person name="Ezra D."/>
            <person name="Gonzalez J."/>
            <person name="Henrissat B."/>
            <person name="Kuo A."/>
            <person name="Liang C."/>
            <person name="Lipzen A."/>
            <person name="Lutzoni F."/>
            <person name="Magnuson J."/>
            <person name="Mondo S."/>
            <person name="Nolan M."/>
            <person name="Ohm R."/>
            <person name="Pangilinan J."/>
            <person name="Park H.-J."/>
            <person name="Ramirez L."/>
            <person name="Alfaro M."/>
            <person name="Sun H."/>
            <person name="Tritt A."/>
            <person name="Yoshinaga Y."/>
            <person name="Zwiers L.-H."/>
            <person name="Turgeon B."/>
            <person name="Goodwin S."/>
            <person name="Spatafora J."/>
            <person name="Crous P."/>
            <person name="Grigoriev I."/>
        </authorList>
    </citation>
    <scope>NUCLEOTIDE SEQUENCE</scope>
    <source>
        <strain evidence="2">CBS 113389</strain>
    </source>
</reference>
<dbReference type="Proteomes" id="UP000799767">
    <property type="component" value="Unassembled WGS sequence"/>
</dbReference>
<dbReference type="GeneID" id="54477785"/>
<dbReference type="EMBL" id="MU001633">
    <property type="protein sequence ID" value="KAF2485448.1"/>
    <property type="molecule type" value="Genomic_DNA"/>
</dbReference>
<gene>
    <name evidence="2" type="ORF">BDY17DRAFT_322289</name>
</gene>
<sequence length="329" mass="36853">MNAPYDLTTSYANANLDSAAATQTPNFIFSETQSTTSRITLFACKSPPLTCLLIKQWLLDTFSSDDLRAPGIVLAPLLHLLDHHHQLHLLTSLAPPSRHNARLYTYVRENFLRAIELPDSPDFLTAQSITDYCPSILDPNTALKRLEASEALHFGYMRPPDAWSLDLSDDRYLLHLHEAEREVASIAGLKCAEYLVVKRNFFRAFWTEIYRCDKKLFADSSEDELVAAASTASTSAAPPSTLKPQHVRSDNAHAVWLEKAYSMRKSRAHLVVVAWKELGFLDEQRFKAWVKAGGMFETSSEDEDEGGDVGEDRSLANLPPPLAARRGLY</sequence>
<evidence type="ECO:0000313" key="3">
    <source>
        <dbReference type="Proteomes" id="UP000799767"/>
    </source>
</evidence>
<dbReference type="OrthoDB" id="3642124at2759"/>
<dbReference type="AlphaFoldDB" id="A0A6A6PZ22"/>
<organism evidence="2 3">
    <name type="scientific">Neohortaea acidophila</name>
    <dbReference type="NCBI Taxonomy" id="245834"/>
    <lineage>
        <taxon>Eukaryota</taxon>
        <taxon>Fungi</taxon>
        <taxon>Dikarya</taxon>
        <taxon>Ascomycota</taxon>
        <taxon>Pezizomycotina</taxon>
        <taxon>Dothideomycetes</taxon>
        <taxon>Dothideomycetidae</taxon>
        <taxon>Mycosphaerellales</taxon>
        <taxon>Teratosphaeriaceae</taxon>
        <taxon>Neohortaea</taxon>
    </lineage>
</organism>
<feature type="region of interest" description="Disordered" evidence="1">
    <location>
        <begin position="297"/>
        <end position="329"/>
    </location>
</feature>
<dbReference type="Gene3D" id="1.10.10.10">
    <property type="entry name" value="Winged helix-like DNA-binding domain superfamily/Winged helix DNA-binding domain"/>
    <property type="match status" value="1"/>
</dbReference>
<dbReference type="RefSeq" id="XP_033592017.1">
    <property type="nucleotide sequence ID" value="XM_033736783.1"/>
</dbReference>
<keyword evidence="3" id="KW-1185">Reference proteome</keyword>
<proteinExistence type="predicted"/>
<evidence type="ECO:0000313" key="2">
    <source>
        <dbReference type="EMBL" id="KAF2485448.1"/>
    </source>
</evidence>
<name>A0A6A6PZ22_9PEZI</name>
<accession>A0A6A6PZ22</accession>
<evidence type="ECO:0000256" key="1">
    <source>
        <dbReference type="SAM" id="MobiDB-lite"/>
    </source>
</evidence>
<dbReference type="InterPro" id="IPR036388">
    <property type="entry name" value="WH-like_DNA-bd_sf"/>
</dbReference>
<feature type="compositionally biased region" description="Acidic residues" evidence="1">
    <location>
        <begin position="299"/>
        <end position="309"/>
    </location>
</feature>